<evidence type="ECO:0000313" key="6">
    <source>
        <dbReference type="EMBL" id="KUI61896.1"/>
    </source>
</evidence>
<keyword evidence="7" id="KW-1185">Reference proteome</keyword>
<dbReference type="PANTHER" id="PTHR23502:SF178">
    <property type="entry name" value="TRANSPORTER, PUTATIVE (AFU_ORTHOLOGUE AFUA_2G02040)-RELATED"/>
    <property type="match status" value="1"/>
</dbReference>
<feature type="transmembrane region" description="Helical" evidence="5">
    <location>
        <begin position="31"/>
        <end position="47"/>
    </location>
</feature>
<dbReference type="PANTHER" id="PTHR23502">
    <property type="entry name" value="MAJOR FACILITATOR SUPERFAMILY"/>
    <property type="match status" value="1"/>
</dbReference>
<dbReference type="AlphaFoldDB" id="A0A194VDP1"/>
<dbReference type="STRING" id="694573.A0A194VDP1"/>
<feature type="transmembrane region" description="Helical" evidence="5">
    <location>
        <begin position="120"/>
        <end position="139"/>
    </location>
</feature>
<evidence type="ECO:0000256" key="1">
    <source>
        <dbReference type="ARBA" id="ARBA00004141"/>
    </source>
</evidence>
<dbReference type="GO" id="GO:0022857">
    <property type="term" value="F:transmembrane transporter activity"/>
    <property type="evidence" value="ECO:0007669"/>
    <property type="project" value="TreeGrafter"/>
</dbReference>
<evidence type="ECO:0000256" key="5">
    <source>
        <dbReference type="SAM" id="Phobius"/>
    </source>
</evidence>
<reference evidence="7" key="1">
    <citation type="submission" date="2014-12" db="EMBL/GenBank/DDBJ databases">
        <title>Genome Sequence of Valsa Canker Pathogens Uncovers a Specific Adaption of Colonization on Woody Bark.</title>
        <authorList>
            <person name="Yin Z."/>
            <person name="Liu H."/>
            <person name="Gao X."/>
            <person name="Li Z."/>
            <person name="Song N."/>
            <person name="Ke X."/>
            <person name="Dai Q."/>
            <person name="Wu Y."/>
            <person name="Sun Y."/>
            <person name="Xu J.-R."/>
            <person name="Kang Z.K."/>
            <person name="Wang L."/>
            <person name="Huang L."/>
        </authorList>
    </citation>
    <scope>NUCLEOTIDE SEQUENCE [LARGE SCALE GENOMIC DNA]</scope>
    <source>
        <strain evidence="7">SXYL134</strain>
    </source>
</reference>
<keyword evidence="2 5" id="KW-0812">Transmembrane</keyword>
<proteinExistence type="predicted"/>
<accession>A0A194VDP1</accession>
<gene>
    <name evidence="6" type="ORF">VP1G_09041</name>
</gene>
<feature type="transmembrane region" description="Helical" evidence="5">
    <location>
        <begin position="82"/>
        <end position="108"/>
    </location>
</feature>
<dbReference type="EMBL" id="KN714790">
    <property type="protein sequence ID" value="KUI61896.1"/>
    <property type="molecule type" value="Genomic_DNA"/>
</dbReference>
<comment type="subcellular location">
    <subcellularLocation>
        <location evidence="1">Membrane</location>
        <topology evidence="1">Multi-pass membrane protein</topology>
    </subcellularLocation>
</comment>
<evidence type="ECO:0000256" key="4">
    <source>
        <dbReference type="ARBA" id="ARBA00023136"/>
    </source>
</evidence>
<feature type="transmembrane region" description="Helical" evidence="5">
    <location>
        <begin position="6"/>
        <end position="24"/>
    </location>
</feature>
<keyword evidence="4 5" id="KW-0472">Membrane</keyword>
<dbReference type="Proteomes" id="UP000078576">
    <property type="component" value="Unassembled WGS sequence"/>
</dbReference>
<sequence>MDGGSALNYLLLGFCNIFWIPTAMKIGRRPVFLATTAICMCAGIWLGKFNGTASWTGIVSFNTISEIMAEPPYNWSTTSTGLLFLAALIVSIVGWAVGVSSDFIVIRLARRNGDAKEPEMRLWTLCVSFVFASVGYQAYGWGAEEGLHWLSIAFGVGCMIAHQVSACFIATAYLEN</sequence>
<evidence type="ECO:0000256" key="3">
    <source>
        <dbReference type="ARBA" id="ARBA00022989"/>
    </source>
</evidence>
<evidence type="ECO:0000256" key="2">
    <source>
        <dbReference type="ARBA" id="ARBA00022692"/>
    </source>
</evidence>
<dbReference type="OrthoDB" id="5215911at2759"/>
<protein>
    <submittedName>
        <fullName evidence="6">Uncharacterized protein</fullName>
    </submittedName>
</protein>
<organism evidence="6 7">
    <name type="scientific">Cytospora mali</name>
    <name type="common">Apple Valsa canker fungus</name>
    <name type="synonym">Valsa mali</name>
    <dbReference type="NCBI Taxonomy" id="578113"/>
    <lineage>
        <taxon>Eukaryota</taxon>
        <taxon>Fungi</taxon>
        <taxon>Dikarya</taxon>
        <taxon>Ascomycota</taxon>
        <taxon>Pezizomycotina</taxon>
        <taxon>Sordariomycetes</taxon>
        <taxon>Sordariomycetidae</taxon>
        <taxon>Diaporthales</taxon>
        <taxon>Cytosporaceae</taxon>
        <taxon>Cytospora</taxon>
    </lineage>
</organism>
<dbReference type="GO" id="GO:0005886">
    <property type="term" value="C:plasma membrane"/>
    <property type="evidence" value="ECO:0007669"/>
    <property type="project" value="TreeGrafter"/>
</dbReference>
<evidence type="ECO:0000313" key="7">
    <source>
        <dbReference type="Proteomes" id="UP000078576"/>
    </source>
</evidence>
<keyword evidence="3 5" id="KW-1133">Transmembrane helix</keyword>
<name>A0A194VDP1_CYTMA</name>
<feature type="transmembrane region" description="Helical" evidence="5">
    <location>
        <begin position="151"/>
        <end position="174"/>
    </location>
</feature>